<feature type="coiled-coil region" evidence="13">
    <location>
        <begin position="234"/>
        <end position="282"/>
    </location>
</feature>
<feature type="transmembrane region" description="Helical" evidence="15">
    <location>
        <begin position="586"/>
        <end position="607"/>
    </location>
</feature>
<keyword evidence="10" id="KW-0862">Zinc</keyword>
<dbReference type="InterPro" id="IPR011016">
    <property type="entry name" value="Znf_RING-CH"/>
</dbReference>
<comment type="pathway">
    <text evidence="3">Protein modification; protein ubiquitination.</text>
</comment>
<dbReference type="InterPro" id="IPR056521">
    <property type="entry name" value="MARCHF6-like_C"/>
</dbReference>
<feature type="transmembrane region" description="Helical" evidence="15">
    <location>
        <begin position="1176"/>
        <end position="1193"/>
    </location>
</feature>
<evidence type="ECO:0000256" key="14">
    <source>
        <dbReference type="SAM" id="MobiDB-lite"/>
    </source>
</evidence>
<dbReference type="GO" id="GO:0008270">
    <property type="term" value="F:zinc ion binding"/>
    <property type="evidence" value="ECO:0007669"/>
    <property type="project" value="UniProtKB-KW"/>
</dbReference>
<keyword evidence="18" id="KW-1185">Reference proteome</keyword>
<organism evidence="17 18">
    <name type="scientific">Absidia repens</name>
    <dbReference type="NCBI Taxonomy" id="90262"/>
    <lineage>
        <taxon>Eukaryota</taxon>
        <taxon>Fungi</taxon>
        <taxon>Fungi incertae sedis</taxon>
        <taxon>Mucoromycota</taxon>
        <taxon>Mucoromycotina</taxon>
        <taxon>Mucoromycetes</taxon>
        <taxon>Mucorales</taxon>
        <taxon>Cunninghamellaceae</taxon>
        <taxon>Absidia</taxon>
    </lineage>
</organism>
<evidence type="ECO:0000256" key="3">
    <source>
        <dbReference type="ARBA" id="ARBA00004906"/>
    </source>
</evidence>
<gene>
    <name evidence="17" type="ORF">BCR42DRAFT_140245</name>
</gene>
<evidence type="ECO:0000313" key="18">
    <source>
        <dbReference type="Proteomes" id="UP000193560"/>
    </source>
</evidence>
<evidence type="ECO:0000256" key="2">
    <source>
        <dbReference type="ARBA" id="ARBA00004141"/>
    </source>
</evidence>
<accession>A0A1X2I3H2</accession>
<keyword evidence="9" id="KW-0833">Ubl conjugation pathway</keyword>
<evidence type="ECO:0000256" key="1">
    <source>
        <dbReference type="ARBA" id="ARBA00000900"/>
    </source>
</evidence>
<keyword evidence="12 15" id="KW-0472">Membrane</keyword>
<feature type="domain" description="RING-CH-type" evidence="16">
    <location>
        <begin position="1"/>
        <end position="59"/>
    </location>
</feature>
<dbReference type="PANTHER" id="PTHR13145">
    <property type="entry name" value="SSM4 PROTEIN"/>
    <property type="match status" value="1"/>
</dbReference>
<evidence type="ECO:0000256" key="13">
    <source>
        <dbReference type="SAM" id="Coils"/>
    </source>
</evidence>
<reference evidence="17 18" key="1">
    <citation type="submission" date="2016-07" db="EMBL/GenBank/DDBJ databases">
        <title>Pervasive Adenine N6-methylation of Active Genes in Fungi.</title>
        <authorList>
            <consortium name="DOE Joint Genome Institute"/>
            <person name="Mondo S.J."/>
            <person name="Dannebaum R.O."/>
            <person name="Kuo R.C."/>
            <person name="Labutti K."/>
            <person name="Haridas S."/>
            <person name="Kuo A."/>
            <person name="Salamov A."/>
            <person name="Ahrendt S.R."/>
            <person name="Lipzen A."/>
            <person name="Sullivan W."/>
            <person name="Andreopoulos W.B."/>
            <person name="Clum A."/>
            <person name="Lindquist E."/>
            <person name="Daum C."/>
            <person name="Ramamoorthy G.K."/>
            <person name="Gryganskyi A."/>
            <person name="Culley D."/>
            <person name="Magnuson J.K."/>
            <person name="James T.Y."/>
            <person name="O'Malley M.A."/>
            <person name="Stajich J.E."/>
            <person name="Spatafora J.W."/>
            <person name="Visel A."/>
            <person name="Grigoriev I.V."/>
        </authorList>
    </citation>
    <scope>NUCLEOTIDE SEQUENCE [LARGE SCALE GENOMIC DNA]</scope>
    <source>
        <strain evidence="17 18">NRRL 1336</strain>
    </source>
</reference>
<dbReference type="Proteomes" id="UP000193560">
    <property type="component" value="Unassembled WGS sequence"/>
</dbReference>
<evidence type="ECO:0000256" key="5">
    <source>
        <dbReference type="ARBA" id="ARBA00022679"/>
    </source>
</evidence>
<dbReference type="Gene3D" id="3.30.40.10">
    <property type="entry name" value="Zinc/RING finger domain, C3HC4 (zinc finger)"/>
    <property type="match status" value="1"/>
</dbReference>
<keyword evidence="7" id="KW-0479">Metal-binding</keyword>
<feature type="transmembrane region" description="Helical" evidence="15">
    <location>
        <begin position="774"/>
        <end position="790"/>
    </location>
</feature>
<keyword evidence="8" id="KW-0863">Zinc-finger</keyword>
<dbReference type="PROSITE" id="PS51292">
    <property type="entry name" value="ZF_RING_CH"/>
    <property type="match status" value="1"/>
</dbReference>
<feature type="transmembrane region" description="Helical" evidence="15">
    <location>
        <begin position="1133"/>
        <end position="1156"/>
    </location>
</feature>
<evidence type="ECO:0000256" key="7">
    <source>
        <dbReference type="ARBA" id="ARBA00022723"/>
    </source>
</evidence>
<dbReference type="FunFam" id="3.30.40.10:FF:000287">
    <property type="entry name" value="RING finger membrane protein"/>
    <property type="match status" value="1"/>
</dbReference>
<evidence type="ECO:0000259" key="16">
    <source>
        <dbReference type="PROSITE" id="PS51292"/>
    </source>
</evidence>
<proteinExistence type="predicted"/>
<evidence type="ECO:0000256" key="6">
    <source>
        <dbReference type="ARBA" id="ARBA00022692"/>
    </source>
</evidence>
<evidence type="ECO:0000256" key="10">
    <source>
        <dbReference type="ARBA" id="ARBA00022833"/>
    </source>
</evidence>
<dbReference type="GO" id="GO:0036503">
    <property type="term" value="P:ERAD pathway"/>
    <property type="evidence" value="ECO:0007669"/>
    <property type="project" value="TreeGrafter"/>
</dbReference>
<evidence type="ECO:0000313" key="17">
    <source>
        <dbReference type="EMBL" id="ORZ08593.1"/>
    </source>
</evidence>
<evidence type="ECO:0000256" key="11">
    <source>
        <dbReference type="ARBA" id="ARBA00022989"/>
    </source>
</evidence>
<feature type="transmembrane region" description="Helical" evidence="15">
    <location>
        <begin position="866"/>
        <end position="891"/>
    </location>
</feature>
<evidence type="ECO:0000256" key="4">
    <source>
        <dbReference type="ARBA" id="ARBA00012483"/>
    </source>
</evidence>
<dbReference type="SUPFAM" id="SSF57850">
    <property type="entry name" value="RING/U-box"/>
    <property type="match status" value="1"/>
</dbReference>
<dbReference type="Pfam" id="PF12906">
    <property type="entry name" value="RINGv"/>
    <property type="match status" value="1"/>
</dbReference>
<keyword evidence="6 15" id="KW-0812">Transmembrane</keyword>
<feature type="compositionally biased region" description="Basic and acidic residues" evidence="14">
    <location>
        <begin position="291"/>
        <end position="308"/>
    </location>
</feature>
<feature type="transmembrane region" description="Helical" evidence="15">
    <location>
        <begin position="159"/>
        <end position="178"/>
    </location>
</feature>
<dbReference type="SMART" id="SM00744">
    <property type="entry name" value="RINGv"/>
    <property type="match status" value="1"/>
</dbReference>
<evidence type="ECO:0000256" key="9">
    <source>
        <dbReference type="ARBA" id="ARBA00022786"/>
    </source>
</evidence>
<feature type="transmembrane region" description="Helical" evidence="15">
    <location>
        <begin position="1326"/>
        <end position="1350"/>
    </location>
</feature>
<comment type="catalytic activity">
    <reaction evidence="1">
        <text>S-ubiquitinyl-[E2 ubiquitin-conjugating enzyme]-L-cysteine + [acceptor protein]-L-lysine = [E2 ubiquitin-conjugating enzyme]-L-cysteine + N(6)-ubiquitinyl-[acceptor protein]-L-lysine.</text>
        <dbReference type="EC" id="2.3.2.27"/>
    </reaction>
</comment>
<dbReference type="GO" id="GO:0005789">
    <property type="term" value="C:endoplasmic reticulum membrane"/>
    <property type="evidence" value="ECO:0007669"/>
    <property type="project" value="TreeGrafter"/>
</dbReference>
<evidence type="ECO:0000256" key="15">
    <source>
        <dbReference type="SAM" id="Phobius"/>
    </source>
</evidence>
<keyword evidence="13" id="KW-0175">Coiled coil</keyword>
<feature type="transmembrane region" description="Helical" evidence="15">
    <location>
        <begin position="1275"/>
        <end position="1293"/>
    </location>
</feature>
<dbReference type="EC" id="2.3.2.27" evidence="4"/>
<feature type="transmembrane region" description="Helical" evidence="15">
    <location>
        <begin position="1230"/>
        <end position="1255"/>
    </location>
</feature>
<dbReference type="InterPro" id="IPR013083">
    <property type="entry name" value="Znf_RING/FYVE/PHD"/>
</dbReference>
<comment type="caution">
    <text evidence="17">The sequence shown here is derived from an EMBL/GenBank/DDBJ whole genome shotgun (WGS) entry which is preliminary data.</text>
</comment>
<feature type="compositionally biased region" description="Polar residues" evidence="14">
    <location>
        <begin position="309"/>
        <end position="329"/>
    </location>
</feature>
<name>A0A1X2I3H2_9FUNG</name>
<sequence length="1407" mass="159201">MTLEICRVCRCESTLAKPLYHPCKCTGSIRFIHQDCLLEWLAHSRNDYCELCEHLFEFTPVYRQDMPAHIPIYLLIRQCLLHCGTFLKIGLRGVAVGVVWLMLLPYMILWSWRLCFPPSVNIGVWYSDETQLSSRHDQQHPYGSSYVEYGLREVLVDCFKGQVITMVLILVVAATYILREWMAQNIPLEADQESETDQTIEAPSNIDRIYTNAPRQHQLHDNYSEADNDTISILTQQQTAVDTLLNALNELDDDGTSTKNEGNDLRKQLEDLQHDLRQEVENTQQPHHQGHHDLQQDRQQHHAHHQLDNDFNTTIAGNGWMNSDGFQLNTDDDDETQVENMMQSIMVQDPANFSTRYSWDDLRNNNNFPNRYYKQQQQQQQQQQSLCLKRDSLRSSSLFLDSSTALALDNKISSITNCQLLESAFKSGTTVGNDLQNHQFTKPPISACLLQNTNVPKSTSEIPPSSKNKYHHIIDNAEDTFSRSKSSTPLAYEHSPAPSQQVQQLQQQYVIEKTDQDELSDTNQSLDINTIQNISTENQRAQPIDTNDEVLDDDDEDGIFNLGDDLDGVLQAIGMRGNPWGLLQNSILAFIIISCCLGVSVCIPYILGRLIIMIHPISFIEKIIGALRYVTDPIVDYALDYWLPSTDLVTNGLDTLIHLFVPNGVLMAGWSLLEDILTAAIPLFKNYDAISSNVAPPSTSSPLSLKYFRLSAPDNILSGNNGTAPSMHRQSMAIQQTLAMTGINTIHAINGKIIERWHQLAVGQSGLDRGVCTIIGYIALLCICSWYLAFRRHRQDSITNDRLPTQQRHGTDDFVQQLGIVLKVISFVILEMGLLPLSCGCALDLVTLPLVENQSIFTRWIFAKSYPYWSCFLHWFVGTCFIHETAVFVSLCRETTRPGVMWFIRNTNDPNFKPIQEIMECPFFECLQNLCSAVVIYLAFIVGGIGSVILLVSRYTGIQHLRWTFSEPLTSVATDILAAQFLLPILVTHIKPRDSVKQTLSMWWHAISHQLRLSSFMFGERYPREEGDYINKTWNSWISYIPAPNAPYLSTTGNDDNSTTLFQMDGNLVRVPNQDTVKSHPQQRMIIPVETDTLEPITPSERISSGQAAIGQNRNEEDDTTVVYIPPHFKARVALFLVLMWLCGSVMACSLTVVPLLFGRFILDNCITHGKQLHDVYAYVFGVCAMVLSTNSLRSIARGTNYLKQDGGLFDLLDKLSACVRQKTLNSCKILYLTFMIGCLIPLLMGLAVDLYVFAPFRSNTPSSQLVLTLDLFSNWNYGLVYLGIMYRLAYILPTNTWKRGIDQYMMAGLSSLNTWTLTRTVFAPWIIGTACAIVIPGGSAWIVLHLLGVQDASMELLMLRYVYVGVLCTAAITVVVMLGMKLVNLWMRIVRDDTYLVGRQLHNFQE</sequence>
<evidence type="ECO:0000256" key="8">
    <source>
        <dbReference type="ARBA" id="ARBA00022771"/>
    </source>
</evidence>
<evidence type="ECO:0000256" key="12">
    <source>
        <dbReference type="ARBA" id="ARBA00023136"/>
    </source>
</evidence>
<feature type="transmembrane region" description="Helical" evidence="15">
    <location>
        <begin position="1362"/>
        <end position="1384"/>
    </location>
</feature>
<dbReference type="GO" id="GO:0061630">
    <property type="term" value="F:ubiquitin protein ligase activity"/>
    <property type="evidence" value="ECO:0007669"/>
    <property type="project" value="UniProtKB-EC"/>
</dbReference>
<keyword evidence="11 15" id="KW-1133">Transmembrane helix</keyword>
<feature type="region of interest" description="Disordered" evidence="14">
    <location>
        <begin position="282"/>
        <end position="332"/>
    </location>
</feature>
<feature type="compositionally biased region" description="Low complexity" evidence="14">
    <location>
        <begin position="375"/>
        <end position="387"/>
    </location>
</feature>
<dbReference type="PANTHER" id="PTHR13145:SF0">
    <property type="entry name" value="E3 UBIQUITIN-PROTEIN LIGASE MARCHF6"/>
    <property type="match status" value="1"/>
</dbReference>
<comment type="subcellular location">
    <subcellularLocation>
        <location evidence="2">Membrane</location>
        <topology evidence="2">Multi-pass membrane protein</topology>
    </subcellularLocation>
</comment>
<dbReference type="STRING" id="90262.A0A1X2I3H2"/>
<dbReference type="OrthoDB" id="264354at2759"/>
<feature type="transmembrane region" description="Helical" evidence="15">
    <location>
        <begin position="94"/>
        <end position="112"/>
    </location>
</feature>
<feature type="transmembrane region" description="Helical" evidence="15">
    <location>
        <begin position="930"/>
        <end position="952"/>
    </location>
</feature>
<dbReference type="Pfam" id="PF23113">
    <property type="entry name" value="MARCHF6_C"/>
    <property type="match status" value="1"/>
</dbReference>
<feature type="region of interest" description="Disordered" evidence="14">
    <location>
        <begin position="364"/>
        <end position="387"/>
    </location>
</feature>
<dbReference type="EMBL" id="MCGE01000030">
    <property type="protein sequence ID" value="ORZ08593.1"/>
    <property type="molecule type" value="Genomic_DNA"/>
</dbReference>
<dbReference type="CDD" id="cd16702">
    <property type="entry name" value="RING_CH-C4HC3_MARCH6"/>
    <property type="match status" value="1"/>
</dbReference>
<protein>
    <recommendedName>
        <fullName evidence="4">RING-type E3 ubiquitin transferase</fullName>
        <ecNumber evidence="4">2.3.2.27</ecNumber>
    </recommendedName>
</protein>
<keyword evidence="5" id="KW-0808">Transferase</keyword>